<dbReference type="Pfam" id="PF03435">
    <property type="entry name" value="Sacchrp_dh_NADP"/>
    <property type="match status" value="1"/>
</dbReference>
<dbReference type="Proteomes" id="UP000035642">
    <property type="component" value="Unassembled WGS sequence"/>
</dbReference>
<dbReference type="PANTHER" id="PTHR12286">
    <property type="entry name" value="SACCHAROPINE DEHYDROGENASE-LIKE OXIDOREDUCTASE"/>
    <property type="match status" value="1"/>
</dbReference>
<dbReference type="GO" id="GO:0009247">
    <property type="term" value="P:glycolipid biosynthetic process"/>
    <property type="evidence" value="ECO:0007669"/>
    <property type="project" value="TreeGrafter"/>
</dbReference>
<dbReference type="Gene3D" id="3.40.50.720">
    <property type="entry name" value="NAD(P)-binding Rossmann-like Domain"/>
    <property type="match status" value="1"/>
</dbReference>
<dbReference type="GO" id="GO:0005811">
    <property type="term" value="C:lipid droplet"/>
    <property type="evidence" value="ECO:0007669"/>
    <property type="project" value="TreeGrafter"/>
</dbReference>
<accession>A0A158PBB0</accession>
<dbReference type="InterPro" id="IPR051276">
    <property type="entry name" value="Saccharopine_DH-like_oxidrdct"/>
</dbReference>
<feature type="domain" description="Saccharopine dehydrogenase NADP binding" evidence="3">
    <location>
        <begin position="15"/>
        <end position="87"/>
    </location>
</feature>
<sequence length="317" mass="35669">MFQGKDMKATPIIIADSSDEKSMTEMAKRAKVIVNAVGPYRLYGEPVVKAAAENGASYVDISGEPAFLEKMQMLYSEKAKEKGIYVVGACGWDSIPCDLGVNFLKEKFDGDLNHVETFVQLKSGPLGYAINAGTYQTLILAFSETANDGLGKIRRAIMPEKIVKGAVKPPKRGTIWHMQEKELDTWAMPFLGSDKSIVNRSQYYDAVVNGKRPVHVETYHGVSSLFWAIMIAIWIFIFSFLVQYEFTRKILQRYPDLCSFNMFKNSGPTEEQIAGASFVYWFFGYGYSDRKPLGEHHVGNPDQRVSKNLCIPFLQTF</sequence>
<protein>
    <submittedName>
        <fullName evidence="5">Sacchrp_dh_NADP domain-containing protein</fullName>
    </submittedName>
</protein>
<dbReference type="GO" id="GO:0005886">
    <property type="term" value="C:plasma membrane"/>
    <property type="evidence" value="ECO:0007669"/>
    <property type="project" value="TreeGrafter"/>
</dbReference>
<dbReference type="SUPFAM" id="SSF51735">
    <property type="entry name" value="NAD(P)-binding Rossmann-fold domains"/>
    <property type="match status" value="1"/>
</dbReference>
<dbReference type="InterPro" id="IPR036291">
    <property type="entry name" value="NAD(P)-bd_dom_sf"/>
</dbReference>
<keyword evidence="2" id="KW-1133">Transmembrane helix</keyword>
<evidence type="ECO:0000313" key="4">
    <source>
        <dbReference type="Proteomes" id="UP000035642"/>
    </source>
</evidence>
<evidence type="ECO:0000259" key="3">
    <source>
        <dbReference type="Pfam" id="PF03435"/>
    </source>
</evidence>
<evidence type="ECO:0000313" key="5">
    <source>
        <dbReference type="WBParaSite" id="ACAC_0001069101-mRNA-1"/>
    </source>
</evidence>
<feature type="transmembrane region" description="Helical" evidence="2">
    <location>
        <begin position="225"/>
        <end position="244"/>
    </location>
</feature>
<reference evidence="5" key="2">
    <citation type="submission" date="2016-04" db="UniProtKB">
        <authorList>
            <consortium name="WormBaseParasite"/>
        </authorList>
    </citation>
    <scope>IDENTIFICATION</scope>
</reference>
<dbReference type="STRING" id="6313.A0A158PBB0"/>
<organism evidence="4 5">
    <name type="scientific">Angiostrongylus cantonensis</name>
    <name type="common">Rat lungworm</name>
    <dbReference type="NCBI Taxonomy" id="6313"/>
    <lineage>
        <taxon>Eukaryota</taxon>
        <taxon>Metazoa</taxon>
        <taxon>Ecdysozoa</taxon>
        <taxon>Nematoda</taxon>
        <taxon>Chromadorea</taxon>
        <taxon>Rhabditida</taxon>
        <taxon>Rhabditina</taxon>
        <taxon>Rhabditomorpha</taxon>
        <taxon>Strongyloidea</taxon>
        <taxon>Metastrongylidae</taxon>
        <taxon>Angiostrongylus</taxon>
    </lineage>
</organism>
<comment type="similarity">
    <text evidence="1">Belongs to the saccharopine dehydrogenase family.</text>
</comment>
<keyword evidence="2" id="KW-0812">Transmembrane</keyword>
<dbReference type="WBParaSite" id="ACAC_0001069101-mRNA-1">
    <property type="protein sequence ID" value="ACAC_0001069101-mRNA-1"/>
    <property type="gene ID" value="ACAC_0001069101"/>
</dbReference>
<evidence type="ECO:0000256" key="2">
    <source>
        <dbReference type="SAM" id="Phobius"/>
    </source>
</evidence>
<evidence type="ECO:0000256" key="1">
    <source>
        <dbReference type="ARBA" id="ARBA00038048"/>
    </source>
</evidence>
<dbReference type="InterPro" id="IPR005097">
    <property type="entry name" value="Sacchrp_dh_NADP-bd"/>
</dbReference>
<keyword evidence="4" id="KW-1185">Reference proteome</keyword>
<reference evidence="4" key="1">
    <citation type="submission" date="2012-09" db="EMBL/GenBank/DDBJ databases">
        <authorList>
            <person name="Martin A.A."/>
        </authorList>
    </citation>
    <scope>NUCLEOTIDE SEQUENCE</scope>
</reference>
<dbReference type="PANTHER" id="PTHR12286:SF5">
    <property type="entry name" value="SACCHAROPINE DEHYDROGENASE-LIKE OXIDOREDUCTASE"/>
    <property type="match status" value="1"/>
</dbReference>
<proteinExistence type="inferred from homology"/>
<name>A0A158PBB0_ANGCA</name>
<keyword evidence="2" id="KW-0472">Membrane</keyword>
<dbReference type="GO" id="GO:0005739">
    <property type="term" value="C:mitochondrion"/>
    <property type="evidence" value="ECO:0007669"/>
    <property type="project" value="TreeGrafter"/>
</dbReference>
<dbReference type="AlphaFoldDB" id="A0A158PBB0"/>